<dbReference type="Proteomes" id="UP000463951">
    <property type="component" value="Chromosome"/>
</dbReference>
<evidence type="ECO:0000256" key="1">
    <source>
        <dbReference type="SAM" id="Phobius"/>
    </source>
</evidence>
<sequence length="123" mass="13132">MTARLRSPNLPLGNYFVRSTASMSNSSTEQSPPGHHPPVSAGRLGFRLIGIISVTIATVPLSILSLGHEIATRVAGSFTWGMLLFGGQAIILLSSGFWYDRACSIQLDSPRAAAKPFDMGSDR</sequence>
<gene>
    <name evidence="2" type="ORF">SSPO_010070</name>
</gene>
<protein>
    <submittedName>
        <fullName evidence="2">Uncharacterized protein</fullName>
    </submittedName>
</protein>
<feature type="transmembrane region" description="Helical" evidence="1">
    <location>
        <begin position="78"/>
        <end position="99"/>
    </location>
</feature>
<keyword evidence="1" id="KW-1133">Transmembrane helix</keyword>
<dbReference type="EMBL" id="AP019620">
    <property type="protein sequence ID" value="BBJ38289.1"/>
    <property type="molecule type" value="Genomic_DNA"/>
</dbReference>
<name>A0A499UMB6_9ACTN</name>
<proteinExistence type="predicted"/>
<evidence type="ECO:0000313" key="3">
    <source>
        <dbReference type="Proteomes" id="UP000463951"/>
    </source>
</evidence>
<accession>A0A499UMB6</accession>
<evidence type="ECO:0000313" key="2">
    <source>
        <dbReference type="EMBL" id="BBJ38289.1"/>
    </source>
</evidence>
<organism evidence="2 3">
    <name type="scientific">Streptomyces antimycoticus</name>
    <dbReference type="NCBI Taxonomy" id="68175"/>
    <lineage>
        <taxon>Bacteria</taxon>
        <taxon>Bacillati</taxon>
        <taxon>Actinomycetota</taxon>
        <taxon>Actinomycetes</taxon>
        <taxon>Kitasatosporales</taxon>
        <taxon>Streptomycetaceae</taxon>
        <taxon>Streptomyces</taxon>
        <taxon>Streptomyces violaceusniger group</taxon>
    </lineage>
</organism>
<feature type="transmembrane region" description="Helical" evidence="1">
    <location>
        <begin position="44"/>
        <end position="66"/>
    </location>
</feature>
<reference evidence="2 3" key="1">
    <citation type="journal article" date="2020" name="Int. J. Syst. Evol. Microbiol.">
        <title>Reclassification of Streptomyces castelarensis and Streptomyces sporoclivatus as later heterotypic synonyms of Streptomyces antimycoticus.</title>
        <authorList>
            <person name="Komaki H."/>
            <person name="Tamura T."/>
        </authorList>
    </citation>
    <scope>NUCLEOTIDE SEQUENCE [LARGE SCALE GENOMIC DNA]</scope>
    <source>
        <strain evidence="2 3">NBRC 100767</strain>
    </source>
</reference>
<keyword evidence="1" id="KW-0472">Membrane</keyword>
<dbReference type="AlphaFoldDB" id="A0A499UMB6"/>
<keyword evidence="1" id="KW-0812">Transmembrane</keyword>